<protein>
    <recommendedName>
        <fullName evidence="3">GNAT family N-acetyltransferase</fullName>
    </recommendedName>
</protein>
<comment type="caution">
    <text evidence="1">The sequence shown here is derived from an EMBL/GenBank/DDBJ whole genome shotgun (WGS) entry which is preliminary data.</text>
</comment>
<gene>
    <name evidence="1" type="ORF">FUA22_01960</name>
</gene>
<name>A0A5C7GL52_9FLAO</name>
<dbReference type="AlphaFoldDB" id="A0A5C7GL52"/>
<dbReference type="InterPro" id="IPR016181">
    <property type="entry name" value="Acyl_CoA_acyltransferase"/>
</dbReference>
<dbReference type="OrthoDB" id="240921at2"/>
<sequence>MRLDNNLKITTLKSADKLDLDWDVLCDSTYQRVRFLKHIELYNYCNQKYYQAHKNEKLVAGAVVYSLKVNVLTFAKYELKLPMTIIGIPVSVDAQGIIGAEEYCETILDYIMRQEHGIILCLNYDVPIEIKKIIEMQTLPSMIFNLKIPSWEAYLDTMRHNHRRRILKAQDKFSNVILKENLCAMFTTEHYNLYLDVLKVSKTKLEVLNFDFFINLPSEFKLHSFYSENKLLAWHISTSFNNIYYFLFGGINYELRDAFDSYYNNLIQIIKEAIAVSSTTINFGQTAEVSKNRLGATPHNKKMFIYHKNRLVSSIFKWSKNLLTYSLQPTMVDIRKKNFNRG</sequence>
<dbReference type="Gene3D" id="3.40.630.30">
    <property type="match status" value="1"/>
</dbReference>
<dbReference type="RefSeq" id="WP_147766052.1">
    <property type="nucleotide sequence ID" value="NZ_VRKQ01000008.1"/>
</dbReference>
<evidence type="ECO:0000313" key="1">
    <source>
        <dbReference type="EMBL" id="TXG38671.1"/>
    </source>
</evidence>
<dbReference type="EMBL" id="VRKQ01000008">
    <property type="protein sequence ID" value="TXG38671.1"/>
    <property type="molecule type" value="Genomic_DNA"/>
</dbReference>
<dbReference type="SUPFAM" id="SSF55729">
    <property type="entry name" value="Acyl-CoA N-acyltransferases (Nat)"/>
    <property type="match status" value="1"/>
</dbReference>
<proteinExistence type="predicted"/>
<accession>A0A5C7GL52</accession>
<dbReference type="Proteomes" id="UP000321080">
    <property type="component" value="Unassembled WGS sequence"/>
</dbReference>
<evidence type="ECO:0008006" key="3">
    <source>
        <dbReference type="Google" id="ProtNLM"/>
    </source>
</evidence>
<keyword evidence="2" id="KW-1185">Reference proteome</keyword>
<evidence type="ECO:0000313" key="2">
    <source>
        <dbReference type="Proteomes" id="UP000321080"/>
    </source>
</evidence>
<organism evidence="1 2">
    <name type="scientific">Seonamhaeicola maritimus</name>
    <dbReference type="NCBI Taxonomy" id="2591822"/>
    <lineage>
        <taxon>Bacteria</taxon>
        <taxon>Pseudomonadati</taxon>
        <taxon>Bacteroidota</taxon>
        <taxon>Flavobacteriia</taxon>
        <taxon>Flavobacteriales</taxon>
        <taxon>Flavobacteriaceae</taxon>
    </lineage>
</organism>
<reference evidence="1 2" key="1">
    <citation type="submission" date="2019-08" db="EMBL/GenBank/DDBJ databases">
        <title>Seonamhaeicola sediminis sp. nov., isolated from marine sediment.</title>
        <authorList>
            <person name="Cao W.R."/>
        </authorList>
    </citation>
    <scope>NUCLEOTIDE SEQUENCE [LARGE SCALE GENOMIC DNA]</scope>
    <source>
        <strain evidence="1 2">1505</strain>
    </source>
</reference>